<dbReference type="Proteomes" id="UP000383932">
    <property type="component" value="Unassembled WGS sequence"/>
</dbReference>
<comment type="caution">
    <text evidence="2">The sequence shown here is derived from an EMBL/GenBank/DDBJ whole genome shotgun (WGS) entry which is preliminary data.</text>
</comment>
<organism evidence="2 3">
    <name type="scientific">Ceratobasidium theobromae</name>
    <dbReference type="NCBI Taxonomy" id="1582974"/>
    <lineage>
        <taxon>Eukaryota</taxon>
        <taxon>Fungi</taxon>
        <taxon>Dikarya</taxon>
        <taxon>Basidiomycota</taxon>
        <taxon>Agaricomycotina</taxon>
        <taxon>Agaricomycetes</taxon>
        <taxon>Cantharellales</taxon>
        <taxon>Ceratobasidiaceae</taxon>
        <taxon>Ceratobasidium</taxon>
    </lineage>
</organism>
<proteinExistence type="predicted"/>
<feature type="compositionally biased region" description="Basic and acidic residues" evidence="1">
    <location>
        <begin position="363"/>
        <end position="377"/>
    </location>
</feature>
<name>A0A5N5QDR0_9AGAM</name>
<evidence type="ECO:0000256" key="1">
    <source>
        <dbReference type="SAM" id="MobiDB-lite"/>
    </source>
</evidence>
<accession>A0A5N5QDR0</accession>
<protein>
    <submittedName>
        <fullName evidence="2">Uncharacterized protein</fullName>
    </submittedName>
</protein>
<dbReference type="AlphaFoldDB" id="A0A5N5QDR0"/>
<keyword evidence="3" id="KW-1185">Reference proteome</keyword>
<evidence type="ECO:0000313" key="3">
    <source>
        <dbReference type="Proteomes" id="UP000383932"/>
    </source>
</evidence>
<sequence>MSQSTAPTNLPPNDPSVGPVSKRRTKRIHDRKVDKAAVDIDHTMRDNIAEQAANLGIHKEELLQRFAMLTPVGEQRSSSWWNGLIAEKSAEWKNEYSGPMKGYLTWVTKRIRELDLVKDLTDEDKARLSKHAASKRAVNKETKLNSMSRKHALTSAQEELGEIFEHLQLLNTRLGIEFALFTTRGRLEDNLEPSFVSSGKAATFLQGHLNIPTKDLLTLLDFWVIGKAGGLSGKIKSRKEILRCSVRAKLLASFCTVVRATGRDASSIKCIKYTNYDHLVHEYHIIIRGYPIHPNGQIIRPSDLPGGVKGLLHADVHLGDGTWGFEKLTESAYKEWKSQCDQAKSKNTSCPIPPYIPVPGTEFKNRPEEASKAGTDKNKRKAPGESGTVKASKVHKEDHGKAKKSIAKVKSRATIEDSDEDEDSNFGSTTEESEDQESESTPNEGSDEDSDADD</sequence>
<feature type="compositionally biased region" description="Acidic residues" evidence="1">
    <location>
        <begin position="445"/>
        <end position="454"/>
    </location>
</feature>
<evidence type="ECO:0000313" key="2">
    <source>
        <dbReference type="EMBL" id="KAB5589885.1"/>
    </source>
</evidence>
<reference evidence="2 3" key="1">
    <citation type="journal article" date="2019" name="Fungal Biol. Biotechnol.">
        <title>Draft genome sequence of fastidious pathogen Ceratobasidium theobromae, which causes vascular-streak dieback in Theobroma cacao.</title>
        <authorList>
            <person name="Ali S.S."/>
            <person name="Asman A."/>
            <person name="Shao J."/>
            <person name="Firmansyah A.P."/>
            <person name="Susilo A.W."/>
            <person name="Rosmana A."/>
            <person name="McMahon P."/>
            <person name="Junaid M."/>
            <person name="Guest D."/>
            <person name="Kheng T.Y."/>
            <person name="Meinhardt L.W."/>
            <person name="Bailey B.A."/>
        </authorList>
    </citation>
    <scope>NUCLEOTIDE SEQUENCE [LARGE SCALE GENOMIC DNA]</scope>
    <source>
        <strain evidence="2 3">CT2</strain>
    </source>
</reference>
<gene>
    <name evidence="2" type="ORF">CTheo_6668</name>
</gene>
<dbReference type="OrthoDB" id="3233760at2759"/>
<feature type="compositionally biased region" description="Basic residues" evidence="1">
    <location>
        <begin position="401"/>
        <end position="411"/>
    </location>
</feature>
<feature type="region of interest" description="Disordered" evidence="1">
    <location>
        <begin position="1"/>
        <end position="32"/>
    </location>
</feature>
<feature type="compositionally biased region" description="Basic residues" evidence="1">
    <location>
        <begin position="21"/>
        <end position="30"/>
    </location>
</feature>
<feature type="region of interest" description="Disordered" evidence="1">
    <location>
        <begin position="344"/>
        <end position="454"/>
    </location>
</feature>
<dbReference type="EMBL" id="SSOP01000219">
    <property type="protein sequence ID" value="KAB5589885.1"/>
    <property type="molecule type" value="Genomic_DNA"/>
</dbReference>